<gene>
    <name evidence="1" type="ORF">Q5H91_03590</name>
</gene>
<proteinExistence type="predicted"/>
<protein>
    <submittedName>
        <fullName evidence="1">Uncharacterized protein</fullName>
    </submittedName>
</protein>
<evidence type="ECO:0000313" key="2">
    <source>
        <dbReference type="Proteomes" id="UP001230685"/>
    </source>
</evidence>
<keyword evidence="2" id="KW-1185">Reference proteome</keyword>
<dbReference type="RefSeq" id="WP_305171838.1">
    <property type="nucleotide sequence ID" value="NZ_JAUUDS010000001.1"/>
</dbReference>
<name>A0ABT9EH47_9SPHN</name>
<dbReference type="EMBL" id="JAUUDS010000001">
    <property type="protein sequence ID" value="MDP1026283.1"/>
    <property type="molecule type" value="Genomic_DNA"/>
</dbReference>
<accession>A0ABT9EH47</accession>
<organism evidence="1 2">
    <name type="scientific">Sphingomonas aurea</name>
    <dbReference type="NCBI Taxonomy" id="3063994"/>
    <lineage>
        <taxon>Bacteria</taxon>
        <taxon>Pseudomonadati</taxon>
        <taxon>Pseudomonadota</taxon>
        <taxon>Alphaproteobacteria</taxon>
        <taxon>Sphingomonadales</taxon>
        <taxon>Sphingomonadaceae</taxon>
        <taxon>Sphingomonas</taxon>
    </lineage>
</organism>
<reference evidence="1 2" key="1">
    <citation type="submission" date="2023-07" db="EMBL/GenBank/DDBJ databases">
        <authorList>
            <person name="Kim M.K."/>
        </authorList>
    </citation>
    <scope>NUCLEOTIDE SEQUENCE [LARGE SCALE GENOMIC DNA]</scope>
    <source>
        <strain evidence="1 2">KR1UV-12</strain>
    </source>
</reference>
<comment type="caution">
    <text evidence="1">The sequence shown here is derived from an EMBL/GenBank/DDBJ whole genome shotgun (WGS) entry which is preliminary data.</text>
</comment>
<evidence type="ECO:0000313" key="1">
    <source>
        <dbReference type="EMBL" id="MDP1026283.1"/>
    </source>
</evidence>
<dbReference type="Proteomes" id="UP001230685">
    <property type="component" value="Unassembled WGS sequence"/>
</dbReference>
<sequence>MATAAHSIVAPALKSAANDTGPVDWTRNPVVRKLLASFATNPPPIKMLARHERWDGFDYTYTGYRVAALQVLRTSIVEPAYAAAEARGDLDAACAVCASPSVFEAVQRALCIPTLRPITVAVRDLNPAAWGDTL</sequence>